<dbReference type="GO" id="GO:0000270">
    <property type="term" value="P:peptidoglycan metabolic process"/>
    <property type="evidence" value="ECO:0007669"/>
    <property type="project" value="InterPro"/>
</dbReference>
<dbReference type="AlphaFoldDB" id="A0A1D8K9R9"/>
<dbReference type="SUPFAM" id="SSF53955">
    <property type="entry name" value="Lysozyme-like"/>
    <property type="match status" value="1"/>
</dbReference>
<dbReference type="Gene3D" id="1.10.530.10">
    <property type="match status" value="1"/>
</dbReference>
<dbReference type="InterPro" id="IPR008258">
    <property type="entry name" value="Transglycosylase_SLT_dom_1"/>
</dbReference>
<evidence type="ECO:0000256" key="1">
    <source>
        <dbReference type="ARBA" id="ARBA00007734"/>
    </source>
</evidence>
<dbReference type="EMBL" id="CP017448">
    <property type="protein sequence ID" value="AOV17728.1"/>
    <property type="molecule type" value="Genomic_DNA"/>
</dbReference>
<dbReference type="Pfam" id="PF01464">
    <property type="entry name" value="SLT"/>
    <property type="match status" value="1"/>
</dbReference>
<evidence type="ECO:0000313" key="3">
    <source>
        <dbReference type="EMBL" id="AOV17728.1"/>
    </source>
</evidence>
<feature type="domain" description="Transglycosylase SLT" evidence="2">
    <location>
        <begin position="87"/>
        <end position="186"/>
    </location>
</feature>
<dbReference type="GO" id="GO:0016020">
    <property type="term" value="C:membrane"/>
    <property type="evidence" value="ECO:0007669"/>
    <property type="project" value="InterPro"/>
</dbReference>
<accession>A0A1D8K9R9</accession>
<reference evidence="3 4" key="1">
    <citation type="submission" date="2016-09" db="EMBL/GenBank/DDBJ databases">
        <title>Acidihalobacter prosperus V6 (DSM14174).</title>
        <authorList>
            <person name="Khaleque H.N."/>
            <person name="Ramsay J.P."/>
            <person name="Murphy R.J.T."/>
            <person name="Kaksonen A.H."/>
            <person name="Boxall N.J."/>
            <person name="Watkin E.L.J."/>
        </authorList>
    </citation>
    <scope>NUCLEOTIDE SEQUENCE [LARGE SCALE GENOMIC DNA]</scope>
    <source>
        <strain evidence="3 4">V6</strain>
    </source>
</reference>
<dbReference type="CDD" id="cd00254">
    <property type="entry name" value="LT-like"/>
    <property type="match status" value="1"/>
</dbReference>
<dbReference type="PANTHER" id="PTHR37423:SF2">
    <property type="entry name" value="MEMBRANE-BOUND LYTIC MUREIN TRANSGLYCOSYLASE C"/>
    <property type="match status" value="1"/>
</dbReference>
<dbReference type="InterPro" id="IPR000189">
    <property type="entry name" value="Transglyc_AS"/>
</dbReference>
<keyword evidence="4" id="KW-1185">Reference proteome</keyword>
<dbReference type="Proteomes" id="UP000095342">
    <property type="component" value="Chromosome"/>
</dbReference>
<dbReference type="GO" id="GO:0008933">
    <property type="term" value="F:peptidoglycan lytic transglycosylase activity"/>
    <property type="evidence" value="ECO:0007669"/>
    <property type="project" value="InterPro"/>
</dbReference>
<sequence>MRIRLLTTPTVVLLITLLPCVPSHANGYIYIYRQPNGGVLFTDQKVDKSAYKLLRQMGRPTATKSCIGVTPTMLKQRAKHYQLRIERLASTYHLDPLLIRAIITVESCYDPHATSTVGARGLMQLMPATAAQLGYRHLYKPSDNLQAGMQYFSSLLVQFSNNVKLALAAYNAGPKAVIRYGGIPPFSETQSYVIKVMKRYRTLLDETMERNGNDLASQITH</sequence>
<organism evidence="3 4">
    <name type="scientific">Acidihalobacter aeolianus</name>
    <dbReference type="NCBI Taxonomy" id="2792603"/>
    <lineage>
        <taxon>Bacteria</taxon>
        <taxon>Pseudomonadati</taxon>
        <taxon>Pseudomonadota</taxon>
        <taxon>Gammaproteobacteria</taxon>
        <taxon>Chromatiales</taxon>
        <taxon>Ectothiorhodospiraceae</taxon>
        <taxon>Acidihalobacter</taxon>
    </lineage>
</organism>
<protein>
    <recommendedName>
        <fullName evidence="2">Transglycosylase SLT domain-containing protein</fullName>
    </recommendedName>
</protein>
<proteinExistence type="inferred from homology"/>
<evidence type="ECO:0000313" key="4">
    <source>
        <dbReference type="Proteomes" id="UP000095342"/>
    </source>
</evidence>
<name>A0A1D8K9R9_9GAMM</name>
<dbReference type="PROSITE" id="PS00922">
    <property type="entry name" value="TRANSGLYCOSYLASE"/>
    <property type="match status" value="1"/>
</dbReference>
<comment type="similarity">
    <text evidence="1">Belongs to the transglycosylase Slt family.</text>
</comment>
<dbReference type="PANTHER" id="PTHR37423">
    <property type="entry name" value="SOLUBLE LYTIC MUREIN TRANSGLYCOSYLASE-RELATED"/>
    <property type="match status" value="1"/>
</dbReference>
<gene>
    <name evidence="3" type="ORF">BJI67_12280</name>
</gene>
<evidence type="ECO:0000259" key="2">
    <source>
        <dbReference type="Pfam" id="PF01464"/>
    </source>
</evidence>
<dbReference type="InterPro" id="IPR023346">
    <property type="entry name" value="Lysozyme-like_dom_sf"/>
</dbReference>
<dbReference type="KEGG" id="aaeo:BJI67_12280"/>